<evidence type="ECO:0000313" key="7">
    <source>
        <dbReference type="Proteomes" id="UP000316781"/>
    </source>
</evidence>
<evidence type="ECO:0000313" key="6">
    <source>
        <dbReference type="Proteomes" id="UP000245137"/>
    </source>
</evidence>
<organism evidence="4 6">
    <name type="scientific">Methylosinus sporium</name>
    <dbReference type="NCBI Taxonomy" id="428"/>
    <lineage>
        <taxon>Bacteria</taxon>
        <taxon>Pseudomonadati</taxon>
        <taxon>Pseudomonadota</taxon>
        <taxon>Alphaproteobacteria</taxon>
        <taxon>Hyphomicrobiales</taxon>
        <taxon>Methylocystaceae</taxon>
        <taxon>Methylosinus</taxon>
    </lineage>
</organism>
<comment type="caution">
    <text evidence="4">The sequence shown here is derived from an EMBL/GenBank/DDBJ whole genome shotgun (WGS) entry which is preliminary data.</text>
</comment>
<dbReference type="Proteomes" id="UP000245137">
    <property type="component" value="Unassembled WGS sequence"/>
</dbReference>
<evidence type="ECO:0000256" key="2">
    <source>
        <dbReference type="SAM" id="SignalP"/>
    </source>
</evidence>
<keyword evidence="6" id="KW-1185">Reference proteome</keyword>
<reference evidence="5 7" key="3">
    <citation type="submission" date="2019-07" db="EMBL/GenBank/DDBJ databases">
        <title>Ln-dependent methylotrophs.</title>
        <authorList>
            <person name="Tani A."/>
        </authorList>
    </citation>
    <scope>NUCLEOTIDE SEQUENCE [LARGE SCALE GENOMIC DNA]</scope>
    <source>
        <strain evidence="5 7">SM89A</strain>
    </source>
</reference>
<dbReference type="EMBL" id="PUIV01000019">
    <property type="protein sequence ID" value="PWB93536.1"/>
    <property type="molecule type" value="Genomic_DNA"/>
</dbReference>
<reference evidence="4 6" key="1">
    <citation type="journal article" date="2018" name="Appl. Microbiol. Biotechnol.">
        <title>Co-cultivation of the strictly anaerobic methanogen Methanosarcina barkeri with aerobic methanotrophs in an oxygen-limited membrane bioreactor.</title>
        <authorList>
            <person name="In 't Zandt M.H."/>
            <person name="van den Bosch T.J.M."/>
            <person name="Rijkers R."/>
            <person name="van Kessel M.A.H.J."/>
            <person name="Jetten M.S.M."/>
            <person name="Welte C.U."/>
        </authorList>
    </citation>
    <scope>NUCLEOTIDE SEQUENCE [LARGE SCALE GENOMIC DNA]</scope>
    <source>
        <strain evidence="4 6">DSM 17706</strain>
    </source>
</reference>
<feature type="domain" description="Alkaline proteinase inhibitor/ Outer membrane lipoprotein Omp19" evidence="3">
    <location>
        <begin position="47"/>
        <end position="129"/>
    </location>
</feature>
<dbReference type="Gene3D" id="2.40.128.10">
    <property type="match status" value="1"/>
</dbReference>
<dbReference type="InterPro" id="IPR021140">
    <property type="entry name" value="Inh/Omp19"/>
</dbReference>
<dbReference type="AlphaFoldDB" id="A0A2U1SPJ3"/>
<dbReference type="OrthoDB" id="8446360at2"/>
<evidence type="ECO:0000313" key="5">
    <source>
        <dbReference type="EMBL" id="TRL30295.1"/>
    </source>
</evidence>
<dbReference type="Pfam" id="PF02974">
    <property type="entry name" value="Inh"/>
    <property type="match status" value="1"/>
</dbReference>
<dbReference type="SUPFAM" id="SSF50882">
    <property type="entry name" value="beta-Barrel protease inhibitors"/>
    <property type="match status" value="1"/>
</dbReference>
<evidence type="ECO:0000313" key="4">
    <source>
        <dbReference type="EMBL" id="PWB93536.1"/>
    </source>
</evidence>
<dbReference type="Proteomes" id="UP000316781">
    <property type="component" value="Unassembled WGS sequence"/>
</dbReference>
<dbReference type="EMBL" id="VJMF01000073">
    <property type="protein sequence ID" value="TRL30295.1"/>
    <property type="molecule type" value="Genomic_DNA"/>
</dbReference>
<dbReference type="GO" id="GO:0004866">
    <property type="term" value="F:endopeptidase inhibitor activity"/>
    <property type="evidence" value="ECO:0007669"/>
    <property type="project" value="InterPro"/>
</dbReference>
<proteinExistence type="predicted"/>
<feature type="signal peptide" evidence="2">
    <location>
        <begin position="1"/>
        <end position="31"/>
    </location>
</feature>
<reference evidence="4" key="2">
    <citation type="submission" date="2018-02" db="EMBL/GenBank/DDBJ databases">
        <authorList>
            <person name="Cohen D.B."/>
            <person name="Kent A.D."/>
        </authorList>
    </citation>
    <scope>NUCLEOTIDE SEQUENCE</scope>
    <source>
        <strain evidence="4">DSM 17706</strain>
    </source>
</reference>
<name>A0A2U1SPJ3_METSR</name>
<evidence type="ECO:0000259" key="3">
    <source>
        <dbReference type="Pfam" id="PF02974"/>
    </source>
</evidence>
<accession>A0A2U1SPJ3</accession>
<protein>
    <recommendedName>
        <fullName evidence="3">Alkaline proteinase inhibitor/ Outer membrane lipoprotein Omp19 domain-containing protein</fullName>
    </recommendedName>
</protein>
<gene>
    <name evidence="4" type="ORF">C5689_12405</name>
    <name evidence="5" type="ORF">FM996_17125</name>
</gene>
<sequence length="130" mass="13668">MSKFSAALALAASLGLAVAVGLPTFAAPALAASQPGAAGRYAILRAGDKDTGCMLTLDDRARGPGGFRAQLAPACRDQGVVIFDPVGWALERGRLSLTARKGHKAHFELEADGLWRRDSKEGKPLSLRRL</sequence>
<keyword evidence="1 2" id="KW-0732">Signal</keyword>
<dbReference type="InterPro" id="IPR016085">
    <property type="entry name" value="Protease_inh_B-barrel_dom"/>
</dbReference>
<dbReference type="RefSeq" id="WP_108917586.1">
    <property type="nucleotide sequence ID" value="NZ_BGJY01000013.1"/>
</dbReference>
<evidence type="ECO:0000256" key="1">
    <source>
        <dbReference type="ARBA" id="ARBA00022729"/>
    </source>
</evidence>
<feature type="chain" id="PRO_5036323667" description="Alkaline proteinase inhibitor/ Outer membrane lipoprotein Omp19 domain-containing protein" evidence="2">
    <location>
        <begin position="32"/>
        <end position="130"/>
    </location>
</feature>